<accession>A0ABT3IKK2</accession>
<dbReference type="RefSeq" id="WP_264729830.1">
    <property type="nucleotide sequence ID" value="NZ_JAPDNR010000001.1"/>
</dbReference>
<dbReference type="InterPro" id="IPR029056">
    <property type="entry name" value="Ribokinase-like"/>
</dbReference>
<dbReference type="PANTHER" id="PTHR46969">
    <property type="entry name" value="BIFUNCTIONAL PROTEIN HLDE"/>
    <property type="match status" value="1"/>
</dbReference>
<dbReference type="Proteomes" id="UP001207742">
    <property type="component" value="Unassembled WGS sequence"/>
</dbReference>
<dbReference type="GO" id="GO:0016301">
    <property type="term" value="F:kinase activity"/>
    <property type="evidence" value="ECO:0007669"/>
    <property type="project" value="UniProtKB-KW"/>
</dbReference>
<keyword evidence="2" id="KW-0418">Kinase</keyword>
<dbReference type="InterPro" id="IPR011611">
    <property type="entry name" value="PfkB_dom"/>
</dbReference>
<name>A0ABT3IKK2_9BACT</name>
<protein>
    <submittedName>
        <fullName evidence="2">PfkB family carbohydrate kinase</fullName>
    </submittedName>
</protein>
<dbReference type="EMBL" id="JAPDNS010000001">
    <property type="protein sequence ID" value="MCW3484299.1"/>
    <property type="molecule type" value="Genomic_DNA"/>
</dbReference>
<evidence type="ECO:0000259" key="1">
    <source>
        <dbReference type="Pfam" id="PF00294"/>
    </source>
</evidence>
<gene>
    <name evidence="2" type="ORF">OL497_10365</name>
</gene>
<evidence type="ECO:0000313" key="2">
    <source>
        <dbReference type="EMBL" id="MCW3484299.1"/>
    </source>
</evidence>
<dbReference type="SUPFAM" id="SSF53613">
    <property type="entry name" value="Ribokinase-like"/>
    <property type="match status" value="1"/>
</dbReference>
<keyword evidence="3" id="KW-1185">Reference proteome</keyword>
<comment type="caution">
    <text evidence="2">The sequence shown here is derived from an EMBL/GenBank/DDBJ whole genome shotgun (WGS) entry which is preliminary data.</text>
</comment>
<proteinExistence type="predicted"/>
<organism evidence="2 3">
    <name type="scientific">Chitinophaga nivalis</name>
    <dbReference type="NCBI Taxonomy" id="2991709"/>
    <lineage>
        <taxon>Bacteria</taxon>
        <taxon>Pseudomonadati</taxon>
        <taxon>Bacteroidota</taxon>
        <taxon>Chitinophagia</taxon>
        <taxon>Chitinophagales</taxon>
        <taxon>Chitinophagaceae</taxon>
        <taxon>Chitinophaga</taxon>
    </lineage>
</organism>
<sequence length="329" mass="34592">MDQFLTKTGERKKHPAVLVVGDLILDVCMKGNNGARVSSAVIPAVEVDEVAYIPGGAAFTAVCLARAGANVTLLGAGGNDPEKERLVLLLQQEGVAPVIITSPESRTCSRTYIMAGEQLIARYDTGTATAMGAAAAQHLQEILASFFSAYDVVVLADYNKGVLTTGVIDCLEQLKKQYPVLLVAETGRPDRYRSLQPVLVKTSAVEVAPLLLPNRHREEDIRTWEVAGKTVYALTGADITTINSSKGDAMVYAKDELLGYYAASGPVRPKLPGAGDPYLCTFLMTLLQGSPAQAAAVAAASHGSADSGIPAGAVTATGQHPHMVGIWTN</sequence>
<reference evidence="2 3" key="1">
    <citation type="submission" date="2022-10" db="EMBL/GenBank/DDBJ databases">
        <title>Chitinophaga nivalis PC15 sp. nov., isolated from Pyeongchang county, South Korea.</title>
        <authorList>
            <person name="Trinh H.N."/>
        </authorList>
    </citation>
    <scope>NUCLEOTIDE SEQUENCE [LARGE SCALE GENOMIC DNA]</scope>
    <source>
        <strain evidence="2 3">PC14</strain>
    </source>
</reference>
<evidence type="ECO:0000313" key="3">
    <source>
        <dbReference type="Proteomes" id="UP001207742"/>
    </source>
</evidence>
<feature type="domain" description="Carbohydrate kinase PfkB" evidence="1">
    <location>
        <begin position="43"/>
        <end position="300"/>
    </location>
</feature>
<dbReference type="Pfam" id="PF00294">
    <property type="entry name" value="PfkB"/>
    <property type="match status" value="1"/>
</dbReference>
<dbReference type="PANTHER" id="PTHR46969:SF1">
    <property type="entry name" value="BIFUNCTIONAL PROTEIN HLDE"/>
    <property type="match status" value="1"/>
</dbReference>
<dbReference type="Gene3D" id="3.40.1190.20">
    <property type="match status" value="1"/>
</dbReference>
<keyword evidence="2" id="KW-0808">Transferase</keyword>